<dbReference type="RefSeq" id="WP_181557802.1">
    <property type="nucleotide sequence ID" value="NZ_JACHWI010000002.1"/>
</dbReference>
<dbReference type="Pfam" id="PF07690">
    <property type="entry name" value="MFS_1"/>
    <property type="match status" value="1"/>
</dbReference>
<dbReference type="Proteomes" id="UP000249341">
    <property type="component" value="Unassembled WGS sequence"/>
</dbReference>
<evidence type="ECO:0000256" key="1">
    <source>
        <dbReference type="ARBA" id="ARBA00004651"/>
    </source>
</evidence>
<comment type="subcellular location">
    <subcellularLocation>
        <location evidence="1">Cell membrane</location>
        <topology evidence="1">Multi-pass membrane protein</topology>
    </subcellularLocation>
</comment>
<feature type="transmembrane region" description="Helical" evidence="7">
    <location>
        <begin position="174"/>
        <end position="192"/>
    </location>
</feature>
<dbReference type="PANTHER" id="PTHR23517">
    <property type="entry name" value="RESISTANCE PROTEIN MDTM, PUTATIVE-RELATED-RELATED"/>
    <property type="match status" value="1"/>
</dbReference>
<feature type="transmembrane region" description="Helical" evidence="7">
    <location>
        <begin position="84"/>
        <end position="104"/>
    </location>
</feature>
<evidence type="ECO:0000313" key="9">
    <source>
        <dbReference type="Proteomes" id="UP000249341"/>
    </source>
</evidence>
<evidence type="ECO:0000256" key="5">
    <source>
        <dbReference type="ARBA" id="ARBA00022989"/>
    </source>
</evidence>
<dbReference type="GO" id="GO:0005886">
    <property type="term" value="C:plasma membrane"/>
    <property type="evidence" value="ECO:0007669"/>
    <property type="project" value="UniProtKB-SubCell"/>
</dbReference>
<dbReference type="EMBL" id="QLMJ01000005">
    <property type="protein sequence ID" value="RAK38269.1"/>
    <property type="molecule type" value="Genomic_DNA"/>
</dbReference>
<keyword evidence="5 7" id="KW-1133">Transmembrane helix</keyword>
<evidence type="ECO:0000256" key="2">
    <source>
        <dbReference type="ARBA" id="ARBA00022448"/>
    </source>
</evidence>
<dbReference type="InterPro" id="IPR050171">
    <property type="entry name" value="MFS_Transporters"/>
</dbReference>
<dbReference type="SUPFAM" id="SSF103473">
    <property type="entry name" value="MFS general substrate transporter"/>
    <property type="match status" value="1"/>
</dbReference>
<evidence type="ECO:0000256" key="7">
    <source>
        <dbReference type="SAM" id="Phobius"/>
    </source>
</evidence>
<feature type="transmembrane region" description="Helical" evidence="7">
    <location>
        <begin position="258"/>
        <end position="277"/>
    </location>
</feature>
<dbReference type="PANTHER" id="PTHR23517:SF2">
    <property type="entry name" value="MULTIDRUG RESISTANCE PROTEIN MDTH"/>
    <property type="match status" value="1"/>
</dbReference>
<feature type="transmembrane region" description="Helical" evidence="7">
    <location>
        <begin position="376"/>
        <end position="395"/>
    </location>
</feature>
<evidence type="ECO:0000313" key="8">
    <source>
        <dbReference type="EMBL" id="RAK38269.1"/>
    </source>
</evidence>
<dbReference type="InterPro" id="IPR011701">
    <property type="entry name" value="MFS"/>
</dbReference>
<reference evidence="8 9" key="1">
    <citation type="submission" date="2018-06" db="EMBL/GenBank/DDBJ databases">
        <title>Genomic Encyclopedia of Type Strains, Phase III (KMG-III): the genomes of soil and plant-associated and newly described type strains.</title>
        <authorList>
            <person name="Whitman W."/>
        </authorList>
    </citation>
    <scope>NUCLEOTIDE SEQUENCE [LARGE SCALE GENOMIC DNA]</scope>
    <source>
        <strain evidence="8 9">CGMCC 4.7090</strain>
    </source>
</reference>
<feature type="transmembrane region" description="Helical" evidence="7">
    <location>
        <begin position="222"/>
        <end position="246"/>
    </location>
</feature>
<organism evidence="8 9">
    <name type="scientific">Actinoplanes lutulentus</name>
    <dbReference type="NCBI Taxonomy" id="1287878"/>
    <lineage>
        <taxon>Bacteria</taxon>
        <taxon>Bacillati</taxon>
        <taxon>Actinomycetota</taxon>
        <taxon>Actinomycetes</taxon>
        <taxon>Micromonosporales</taxon>
        <taxon>Micromonosporaceae</taxon>
        <taxon>Actinoplanes</taxon>
    </lineage>
</organism>
<dbReference type="GO" id="GO:0022857">
    <property type="term" value="F:transmembrane transporter activity"/>
    <property type="evidence" value="ECO:0007669"/>
    <property type="project" value="InterPro"/>
</dbReference>
<sequence length="411" mass="43206">MTEPESSPKAEKPVPLWKLDGPQALLAAGSFLNAVAFFSALPFASLYLASYTSMSNAAIGAVVGGIALIASIGGVAGGMLVDRVGAVPLMGVGLSLYIAIYAGLSVVRDTSVIIGLLLGLGVARLFVEPGGKKLMSLAAGADGRIFRLRYMILCGGAIVGPAIGGLLYAISPKVFFAVPAVLYAIYLVLIVARRSMLTRLENRPDEVTGHFPLSAALRDVRLLAATGAGLAIFFVFSQLESIIPLYIKGEWGDDAVKYFAGLFITNAILALAFQVPIDWVSNRISRTGLVLIGCCGFAAAFLCFWASGFAGLALLYLGIVFWTIGEGVLLPMPDIAVHEIATDDRKGAYFGFAEIRYLGFFAGPFAGGVLLSGRDLGYFAIMAAFVFLCVPLLLARRFTAAPAEGSVHAQA</sequence>
<name>A0A327ZEF0_9ACTN</name>
<dbReference type="InterPro" id="IPR036259">
    <property type="entry name" value="MFS_trans_sf"/>
</dbReference>
<dbReference type="Gene3D" id="1.20.1250.20">
    <property type="entry name" value="MFS general substrate transporter like domains"/>
    <property type="match status" value="1"/>
</dbReference>
<feature type="transmembrane region" description="Helical" evidence="7">
    <location>
        <begin position="289"/>
        <end position="307"/>
    </location>
</feature>
<accession>A0A327ZEF0</accession>
<feature type="transmembrane region" description="Helical" evidence="7">
    <location>
        <begin position="313"/>
        <end position="337"/>
    </location>
</feature>
<feature type="transmembrane region" description="Helical" evidence="7">
    <location>
        <begin position="110"/>
        <end position="127"/>
    </location>
</feature>
<evidence type="ECO:0000256" key="3">
    <source>
        <dbReference type="ARBA" id="ARBA00022475"/>
    </source>
</evidence>
<dbReference type="AlphaFoldDB" id="A0A327ZEF0"/>
<feature type="transmembrane region" description="Helical" evidence="7">
    <location>
        <begin position="349"/>
        <end position="370"/>
    </location>
</feature>
<gene>
    <name evidence="8" type="ORF">B0I29_105217</name>
</gene>
<feature type="transmembrane region" description="Helical" evidence="7">
    <location>
        <begin position="24"/>
        <end position="45"/>
    </location>
</feature>
<proteinExistence type="predicted"/>
<protein>
    <submittedName>
        <fullName evidence="8">MFS transporter</fullName>
    </submittedName>
</protein>
<keyword evidence="3" id="KW-1003">Cell membrane</keyword>
<evidence type="ECO:0000256" key="6">
    <source>
        <dbReference type="ARBA" id="ARBA00023136"/>
    </source>
</evidence>
<comment type="caution">
    <text evidence="8">The sequence shown here is derived from an EMBL/GenBank/DDBJ whole genome shotgun (WGS) entry which is preliminary data.</text>
</comment>
<keyword evidence="4 7" id="KW-0812">Transmembrane</keyword>
<keyword evidence="9" id="KW-1185">Reference proteome</keyword>
<keyword evidence="6 7" id="KW-0472">Membrane</keyword>
<evidence type="ECO:0000256" key="4">
    <source>
        <dbReference type="ARBA" id="ARBA00022692"/>
    </source>
</evidence>
<feature type="transmembrane region" description="Helical" evidence="7">
    <location>
        <begin position="148"/>
        <end position="168"/>
    </location>
</feature>
<keyword evidence="2" id="KW-0813">Transport</keyword>
<feature type="transmembrane region" description="Helical" evidence="7">
    <location>
        <begin position="57"/>
        <end position="77"/>
    </location>
</feature>